<name>A0ABU6EES9_9GAMM</name>
<protein>
    <submittedName>
        <fullName evidence="1">Uncharacterized protein</fullName>
    </submittedName>
</protein>
<evidence type="ECO:0000313" key="2">
    <source>
        <dbReference type="Proteomes" id="UP001332939"/>
    </source>
</evidence>
<dbReference type="RefSeq" id="WP_325934925.1">
    <property type="nucleotide sequence ID" value="NZ_JAMZOO010000003.1"/>
</dbReference>
<organism evidence="1 2">
    <name type="scientific">Proteus cibi</name>
    <dbReference type="NCBI Taxonomy" id="2050966"/>
    <lineage>
        <taxon>Bacteria</taxon>
        <taxon>Pseudomonadati</taxon>
        <taxon>Pseudomonadota</taxon>
        <taxon>Gammaproteobacteria</taxon>
        <taxon>Enterobacterales</taxon>
        <taxon>Morganellaceae</taxon>
        <taxon>Proteus</taxon>
    </lineage>
</organism>
<dbReference type="Proteomes" id="UP001332939">
    <property type="component" value="Unassembled WGS sequence"/>
</dbReference>
<dbReference type="EMBL" id="JAMZOO010000003">
    <property type="protein sequence ID" value="MEB6857577.1"/>
    <property type="molecule type" value="Genomic_DNA"/>
</dbReference>
<reference evidence="1 2" key="1">
    <citation type="submission" date="2022-05" db="EMBL/GenBank/DDBJ databases">
        <title>Whole genome sequences of Escherichia coli of fish isolates collected from Assam, India.</title>
        <authorList>
            <person name="Sudha S."/>
            <person name="Muneeb K.H."/>
            <person name="Rakshit O."/>
            <person name="Mendem S.K."/>
            <person name="Raisen C."/>
            <person name="Holmes M.A."/>
            <person name="Shome B.R."/>
            <person name="Sivaraman G.K."/>
        </authorList>
    </citation>
    <scope>NUCLEOTIDE SEQUENCE [LARGE SCALE GENOMIC DNA]</scope>
    <source>
        <strain evidence="1 2">278</strain>
    </source>
</reference>
<gene>
    <name evidence="1" type="ORF">NA736_11090</name>
</gene>
<accession>A0ABU6EES9</accession>
<keyword evidence="2" id="KW-1185">Reference proteome</keyword>
<evidence type="ECO:0000313" key="1">
    <source>
        <dbReference type="EMBL" id="MEB6857577.1"/>
    </source>
</evidence>
<proteinExistence type="predicted"/>
<sequence length="313" mass="36853">MIRSKMVVKYIEDRVKKISRNAIDIKNLVNNDLVKTTGKIINESDENRYIDYLLMFQRNLGTISLLYIMQVYRKEKKIPYLFEESLYFSNVIIILDFLSYNYRNENFISFSQQGEILLMNFACNYFKSSQICYDKIIENIQSGKMANSLPMYTRPQKLGVLAIEMLASEKKETIDWESAGIPIDPFYQRFCQEALYCENDEILIPWLMELCDKHIQWSALFLNNSDEQPATGYEISMNLLIAWPFEYQAVKNFRARHGLSTPIIDHPLLKTPMAIDHRPDMVGWLETMPEIYHHITDDLIKINPELKVIHTLF</sequence>
<comment type="caution">
    <text evidence="1">The sequence shown here is derived from an EMBL/GenBank/DDBJ whole genome shotgun (WGS) entry which is preliminary data.</text>
</comment>